<keyword evidence="2" id="KW-1185">Reference proteome</keyword>
<dbReference type="SUPFAM" id="SSF51126">
    <property type="entry name" value="Pectin lyase-like"/>
    <property type="match status" value="1"/>
</dbReference>
<dbReference type="InterPro" id="IPR012334">
    <property type="entry name" value="Pectin_lyas_fold"/>
</dbReference>
<proteinExistence type="predicted"/>
<comment type="caution">
    <text evidence="1">The sequence shown here is derived from an EMBL/GenBank/DDBJ whole genome shotgun (WGS) entry which is preliminary data.</text>
</comment>
<dbReference type="AlphaFoldDB" id="A0A7W5BB98"/>
<organism evidence="1 2">
    <name type="scientific">Pseudoduganella violacea</name>
    <dbReference type="NCBI Taxonomy" id="1715466"/>
    <lineage>
        <taxon>Bacteria</taxon>
        <taxon>Pseudomonadati</taxon>
        <taxon>Pseudomonadota</taxon>
        <taxon>Betaproteobacteria</taxon>
        <taxon>Burkholderiales</taxon>
        <taxon>Oxalobacteraceae</taxon>
        <taxon>Telluria group</taxon>
        <taxon>Pseudoduganella</taxon>
    </lineage>
</organism>
<evidence type="ECO:0008006" key="3">
    <source>
        <dbReference type="Google" id="ProtNLM"/>
    </source>
</evidence>
<dbReference type="RefSeq" id="WP_229426229.1">
    <property type="nucleotide sequence ID" value="NZ_JACHXD010000008.1"/>
</dbReference>
<reference evidence="1 2" key="1">
    <citation type="submission" date="2020-08" db="EMBL/GenBank/DDBJ databases">
        <title>Genomic Encyclopedia of Type Strains, Phase III (KMG-III): the genomes of soil and plant-associated and newly described type strains.</title>
        <authorList>
            <person name="Whitman W."/>
        </authorList>
    </citation>
    <scope>NUCLEOTIDE SEQUENCE [LARGE SCALE GENOMIC DNA]</scope>
    <source>
        <strain evidence="1 2">CECT 8897</strain>
    </source>
</reference>
<dbReference type="EMBL" id="JACHXD010000008">
    <property type="protein sequence ID" value="MBB3119949.1"/>
    <property type="molecule type" value="Genomic_DNA"/>
</dbReference>
<dbReference type="InterPro" id="IPR039513">
    <property type="entry name" value="PL-6"/>
</dbReference>
<evidence type="ECO:0000313" key="2">
    <source>
        <dbReference type="Proteomes" id="UP000541535"/>
    </source>
</evidence>
<protein>
    <recommendedName>
        <fullName evidence="3">Right-handed parallel beta-helix repeat-containing protein</fullName>
    </recommendedName>
</protein>
<accession>A0A7W5BB98</accession>
<dbReference type="Gene3D" id="2.160.20.10">
    <property type="entry name" value="Single-stranded right-handed beta-helix, Pectin lyase-like"/>
    <property type="match status" value="1"/>
</dbReference>
<dbReference type="InterPro" id="IPR011050">
    <property type="entry name" value="Pectin_lyase_fold/virulence"/>
</dbReference>
<name>A0A7W5BB98_9BURK</name>
<evidence type="ECO:0000313" key="1">
    <source>
        <dbReference type="EMBL" id="MBB3119949.1"/>
    </source>
</evidence>
<dbReference type="Proteomes" id="UP000541535">
    <property type="component" value="Unassembled WGS sequence"/>
</dbReference>
<sequence length="519" mass="54689">MVLASRRARVKTRAYAPWLAGLLAAMAALAALASYGLERSGIPPRRLAPYLEQRADGHNPLIVGMGRAMAATLHTLDRGDPPLPDALRLRIGAQVEDAHNAGPSTARDVAASAAVETAGRGAKANGAPPAAGARDVTVASADALRAAIAQAMPGDRITVLPGRYRFLASSYIAVDRPGTRAQPIVLRAARAGSVLLELAMAEGFLVSAPWWTFENLQIQGVCPAQGNCEHAFHITGAAQHFTARNNTILDFNSHIKINGQHGVQPDHGLLEHNTLSNTAVRQTGTPVTPVDLVAASHWTIRANLISDFIKGGGDQISYGGFAKGAGSGNVFERNVVICEQRLRGQPGQRVGLSLGGGGTAAPYCRDQRCITEQDGGVLQANLIAACSDEGIYLNRAATSQLRHNTLIDTGGIALRFPETSADVEGNLVDGRIAVRGGALLRAQDNLDSGVTRLYLGSHPLRALFRAPLAFDLRWRGPAPRRAAVSEDARSGPVAELCGAPRPSQPAYGAFEDFAACLRP</sequence>
<dbReference type="Pfam" id="PF14592">
    <property type="entry name" value="Chondroitinas_B"/>
    <property type="match status" value="1"/>
</dbReference>
<gene>
    <name evidence="1" type="ORF">FHS03_003008</name>
</gene>